<dbReference type="EMBL" id="JBHMAF010000008">
    <property type="protein sequence ID" value="MFB9757210.1"/>
    <property type="molecule type" value="Genomic_DNA"/>
</dbReference>
<keyword evidence="7 8" id="KW-0472">Membrane</keyword>
<dbReference type="RefSeq" id="WP_379947525.1">
    <property type="nucleotide sequence ID" value="NZ_JBHMAF010000008.1"/>
</dbReference>
<feature type="transmembrane region" description="Helical" evidence="8">
    <location>
        <begin position="218"/>
        <end position="239"/>
    </location>
</feature>
<feature type="transmembrane region" description="Helical" evidence="8">
    <location>
        <begin position="114"/>
        <end position="130"/>
    </location>
</feature>
<keyword evidence="3" id="KW-0813">Transport</keyword>
<feature type="transmembrane region" description="Helical" evidence="8">
    <location>
        <begin position="35"/>
        <end position="54"/>
    </location>
</feature>
<feature type="transmembrane region" description="Helical" evidence="8">
    <location>
        <begin position="303"/>
        <end position="325"/>
    </location>
</feature>
<dbReference type="NCBIfam" id="TIGR00912">
    <property type="entry name" value="2A0309"/>
    <property type="match status" value="1"/>
</dbReference>
<comment type="caution">
    <text evidence="9">The sequence shown here is derived from an EMBL/GenBank/DDBJ whole genome shotgun (WGS) entry which is preliminary data.</text>
</comment>
<evidence type="ECO:0000256" key="1">
    <source>
        <dbReference type="ARBA" id="ARBA00004141"/>
    </source>
</evidence>
<feature type="transmembrane region" description="Helical" evidence="8">
    <location>
        <begin position="142"/>
        <end position="164"/>
    </location>
</feature>
<proteinExistence type="inferred from homology"/>
<evidence type="ECO:0000256" key="8">
    <source>
        <dbReference type="SAM" id="Phobius"/>
    </source>
</evidence>
<accession>A0ABV5W9E2</accession>
<dbReference type="PANTHER" id="PTHR34975">
    <property type="entry name" value="SPORE GERMINATION PROTEIN A2"/>
    <property type="match status" value="1"/>
</dbReference>
<evidence type="ECO:0000313" key="9">
    <source>
        <dbReference type="EMBL" id="MFB9757210.1"/>
    </source>
</evidence>
<dbReference type="Pfam" id="PF03845">
    <property type="entry name" value="Spore_permease"/>
    <property type="match status" value="1"/>
</dbReference>
<reference evidence="9 10" key="1">
    <citation type="submission" date="2024-09" db="EMBL/GenBank/DDBJ databases">
        <authorList>
            <person name="Sun Q."/>
            <person name="Mori K."/>
        </authorList>
    </citation>
    <scope>NUCLEOTIDE SEQUENCE [LARGE SCALE GENOMIC DNA]</scope>
    <source>
        <strain evidence="9 10">JCM 11201</strain>
    </source>
</reference>
<evidence type="ECO:0000256" key="4">
    <source>
        <dbReference type="ARBA" id="ARBA00022544"/>
    </source>
</evidence>
<protein>
    <submittedName>
        <fullName evidence="9">GerAB/ArcD/ProY family transporter</fullName>
    </submittedName>
</protein>
<dbReference type="InterPro" id="IPR004761">
    <property type="entry name" value="Spore_GerAB"/>
</dbReference>
<keyword evidence="4" id="KW-0309">Germination</keyword>
<feature type="transmembrane region" description="Helical" evidence="8">
    <location>
        <begin position="189"/>
        <end position="206"/>
    </location>
</feature>
<evidence type="ECO:0000256" key="2">
    <source>
        <dbReference type="ARBA" id="ARBA00007998"/>
    </source>
</evidence>
<gene>
    <name evidence="9" type="ORF">ACFFMS_01400</name>
</gene>
<evidence type="ECO:0000256" key="7">
    <source>
        <dbReference type="ARBA" id="ARBA00023136"/>
    </source>
</evidence>
<feature type="transmembrane region" description="Helical" evidence="8">
    <location>
        <begin position="7"/>
        <end position="29"/>
    </location>
</feature>
<comment type="subcellular location">
    <subcellularLocation>
        <location evidence="1">Membrane</location>
        <topology evidence="1">Multi-pass membrane protein</topology>
    </subcellularLocation>
</comment>
<dbReference type="PANTHER" id="PTHR34975:SF2">
    <property type="entry name" value="SPORE GERMINATION PROTEIN A2"/>
    <property type="match status" value="1"/>
</dbReference>
<feature type="transmembrane region" description="Helical" evidence="8">
    <location>
        <begin position="270"/>
        <end position="291"/>
    </location>
</feature>
<keyword evidence="5 8" id="KW-0812">Transmembrane</keyword>
<evidence type="ECO:0000256" key="5">
    <source>
        <dbReference type="ARBA" id="ARBA00022692"/>
    </source>
</evidence>
<evidence type="ECO:0000313" key="10">
    <source>
        <dbReference type="Proteomes" id="UP001589609"/>
    </source>
</evidence>
<feature type="transmembrane region" description="Helical" evidence="8">
    <location>
        <begin position="337"/>
        <end position="355"/>
    </location>
</feature>
<feature type="transmembrane region" description="Helical" evidence="8">
    <location>
        <begin position="74"/>
        <end position="94"/>
    </location>
</feature>
<keyword evidence="10" id="KW-1185">Reference proteome</keyword>
<dbReference type="Proteomes" id="UP001589609">
    <property type="component" value="Unassembled WGS sequence"/>
</dbReference>
<sequence>MENARISLFQLFTLLVFFIVGTTVMFPLASDAKQAAWVAVLFAMLGGIALFELYQYLYRQYPDLLFADYTKRILGKYVGTIIGISYTVFFLYGAARDVRDGMELLSLKFSETPITFLGGLLILVIMYGLYMGIEVISRCSEILFVILLGMGILFAVFVFVSGIVKLENLLPILEPGWKTIISTAMKESWMAPFGEVVCFTAIFPYLNRANGQLRVGLGGVIAGGLFLAFAHALTIAVIGSRARDNAISPLLKMVQQVNVGDFIQRLDSFFMIWLIINDFFKITIFMYAAVMCGTTLLKISKNVLILPMGAVVLCTSIFFADSYAAHMEQSDFVLKNIYPIFGAYIPVLLCVVLYIRRKFGEY</sequence>
<evidence type="ECO:0000256" key="6">
    <source>
        <dbReference type="ARBA" id="ARBA00022989"/>
    </source>
</evidence>
<name>A0ABV5W9E2_9BACI</name>
<organism evidence="9 10">
    <name type="scientific">Ectobacillus funiculus</name>
    <dbReference type="NCBI Taxonomy" id="137993"/>
    <lineage>
        <taxon>Bacteria</taxon>
        <taxon>Bacillati</taxon>
        <taxon>Bacillota</taxon>
        <taxon>Bacilli</taxon>
        <taxon>Bacillales</taxon>
        <taxon>Bacillaceae</taxon>
        <taxon>Ectobacillus</taxon>
    </lineage>
</organism>
<evidence type="ECO:0000256" key="3">
    <source>
        <dbReference type="ARBA" id="ARBA00022448"/>
    </source>
</evidence>
<comment type="similarity">
    <text evidence="2">Belongs to the amino acid-polyamine-organocation (APC) superfamily. Spore germination protein (SGP) (TC 2.A.3.9) family.</text>
</comment>
<keyword evidence="6 8" id="KW-1133">Transmembrane helix</keyword>